<dbReference type="Proteomes" id="UP000037510">
    <property type="component" value="Unassembled WGS sequence"/>
</dbReference>
<keyword evidence="6" id="KW-0472">Membrane</keyword>
<dbReference type="GO" id="GO:0005886">
    <property type="term" value="C:plasma membrane"/>
    <property type="evidence" value="ECO:0007669"/>
    <property type="project" value="UniProtKB-SubCell"/>
</dbReference>
<dbReference type="GO" id="GO:0005044">
    <property type="term" value="F:scavenger receptor activity"/>
    <property type="evidence" value="ECO:0007669"/>
    <property type="project" value="TreeGrafter"/>
</dbReference>
<keyword evidence="7" id="KW-0325">Glycoprotein</keyword>
<keyword evidence="9" id="KW-1185">Reference proteome</keyword>
<gene>
    <name evidence="8" type="ORF">OBRU01_18306</name>
</gene>
<reference evidence="8 9" key="1">
    <citation type="journal article" date="2015" name="Genome Biol. Evol.">
        <title>The genome of winter moth (Operophtera brumata) provides a genomic perspective on sexual dimorphism and phenology.</title>
        <authorList>
            <person name="Derks M.F."/>
            <person name="Smit S."/>
            <person name="Salis L."/>
            <person name="Schijlen E."/>
            <person name="Bossers A."/>
            <person name="Mateman C."/>
            <person name="Pijl A.S."/>
            <person name="de Ridder D."/>
            <person name="Groenen M.A."/>
            <person name="Visser M.E."/>
            <person name="Megens H.J."/>
        </authorList>
    </citation>
    <scope>NUCLEOTIDE SEQUENCE [LARGE SCALE GENOMIC DNA]</scope>
    <source>
        <strain evidence="8">WM2013NL</strain>
        <tissue evidence="8">Head and thorax</tissue>
    </source>
</reference>
<evidence type="ECO:0000256" key="5">
    <source>
        <dbReference type="ARBA" id="ARBA00022989"/>
    </source>
</evidence>
<protein>
    <submittedName>
        <fullName evidence="8">Sensory neuron membrane protein 2</fullName>
    </submittedName>
</protein>
<organism evidence="8 9">
    <name type="scientific">Operophtera brumata</name>
    <name type="common">Winter moth</name>
    <name type="synonym">Phalaena brumata</name>
    <dbReference type="NCBI Taxonomy" id="104452"/>
    <lineage>
        <taxon>Eukaryota</taxon>
        <taxon>Metazoa</taxon>
        <taxon>Ecdysozoa</taxon>
        <taxon>Arthropoda</taxon>
        <taxon>Hexapoda</taxon>
        <taxon>Insecta</taxon>
        <taxon>Pterygota</taxon>
        <taxon>Neoptera</taxon>
        <taxon>Endopterygota</taxon>
        <taxon>Lepidoptera</taxon>
        <taxon>Glossata</taxon>
        <taxon>Ditrysia</taxon>
        <taxon>Geometroidea</taxon>
        <taxon>Geometridae</taxon>
        <taxon>Larentiinae</taxon>
        <taxon>Operophtera</taxon>
    </lineage>
</organism>
<feature type="non-terminal residue" evidence="8">
    <location>
        <position position="120"/>
    </location>
</feature>
<evidence type="ECO:0000256" key="7">
    <source>
        <dbReference type="ARBA" id="ARBA00023180"/>
    </source>
</evidence>
<dbReference type="EMBL" id="JTDY01004062">
    <property type="protein sequence ID" value="KOB68648.1"/>
    <property type="molecule type" value="Genomic_DNA"/>
</dbReference>
<dbReference type="Pfam" id="PF01130">
    <property type="entry name" value="CD36"/>
    <property type="match status" value="1"/>
</dbReference>
<evidence type="ECO:0000313" key="9">
    <source>
        <dbReference type="Proteomes" id="UP000037510"/>
    </source>
</evidence>
<evidence type="ECO:0000256" key="2">
    <source>
        <dbReference type="ARBA" id="ARBA00010532"/>
    </source>
</evidence>
<dbReference type="InterPro" id="IPR002159">
    <property type="entry name" value="CD36_fam"/>
</dbReference>
<dbReference type="GO" id="GO:0005737">
    <property type="term" value="C:cytoplasm"/>
    <property type="evidence" value="ECO:0007669"/>
    <property type="project" value="TreeGrafter"/>
</dbReference>
<evidence type="ECO:0000256" key="6">
    <source>
        <dbReference type="ARBA" id="ARBA00023136"/>
    </source>
</evidence>
<keyword evidence="4" id="KW-0812">Transmembrane</keyword>
<keyword evidence="3" id="KW-1003">Cell membrane</keyword>
<accession>A0A0L7KZJ1</accession>
<comment type="subcellular location">
    <subcellularLocation>
        <location evidence="1">Cell membrane</location>
    </subcellularLocation>
</comment>
<evidence type="ECO:0000313" key="8">
    <source>
        <dbReference type="EMBL" id="KOB68648.1"/>
    </source>
</evidence>
<comment type="similarity">
    <text evidence="2">Belongs to the CD36 family.</text>
</comment>
<comment type="caution">
    <text evidence="8">The sequence shown here is derived from an EMBL/GenBank/DDBJ whole genome shotgun (WGS) entry which is preliminary data.</text>
</comment>
<dbReference type="PANTHER" id="PTHR11923:SF93">
    <property type="entry name" value="GH07959P-RELATED"/>
    <property type="match status" value="1"/>
</dbReference>
<name>A0A0L7KZJ1_OPEBR</name>
<evidence type="ECO:0000256" key="3">
    <source>
        <dbReference type="ARBA" id="ARBA00022475"/>
    </source>
</evidence>
<dbReference type="AlphaFoldDB" id="A0A0L7KZJ1"/>
<evidence type="ECO:0000256" key="1">
    <source>
        <dbReference type="ARBA" id="ARBA00004236"/>
    </source>
</evidence>
<keyword evidence="5" id="KW-1133">Transmembrane helix</keyword>
<dbReference type="PANTHER" id="PTHR11923">
    <property type="entry name" value="SCAVENGER RECEPTOR CLASS B TYPE-1 SR-B1"/>
    <property type="match status" value="1"/>
</dbReference>
<evidence type="ECO:0000256" key="4">
    <source>
        <dbReference type="ARBA" id="ARBA00022692"/>
    </source>
</evidence>
<sequence length="120" mass="13585">MFDKWVKMPIPLDFKVYVFNVTNPDEAALLTILDMMPSLVPMVNKALEQFFPNLTDPFMRVRVKDLFFDGIFLSCDGDSAALGHIVSYKDKKAMAMWGDEYCSMLNGSDSSVFPPIDESN</sequence>
<proteinExistence type="inferred from homology"/>